<protein>
    <submittedName>
        <fullName evidence="5">Type I restriction modification DNA specificity domain protein</fullName>
    </submittedName>
</protein>
<dbReference type="EMBL" id="LNGE01000054">
    <property type="protein sequence ID" value="KYC44578.1"/>
    <property type="molecule type" value="Genomic_DNA"/>
</dbReference>
<evidence type="ECO:0000256" key="2">
    <source>
        <dbReference type="ARBA" id="ARBA00022747"/>
    </source>
</evidence>
<comment type="caution">
    <text evidence="5">The sequence shown here is derived from an EMBL/GenBank/DDBJ whole genome shotgun (WGS) entry which is preliminary data.</text>
</comment>
<dbReference type="InterPro" id="IPR052021">
    <property type="entry name" value="Type-I_RS_S_subunit"/>
</dbReference>
<dbReference type="PANTHER" id="PTHR30408:SF12">
    <property type="entry name" value="TYPE I RESTRICTION ENZYME MJAVIII SPECIFICITY SUBUNIT"/>
    <property type="match status" value="1"/>
</dbReference>
<dbReference type="AlphaFoldDB" id="A0A150II67"/>
<evidence type="ECO:0000256" key="1">
    <source>
        <dbReference type="ARBA" id="ARBA00010923"/>
    </source>
</evidence>
<feature type="domain" description="Type I restriction modification DNA specificity" evidence="4">
    <location>
        <begin position="159"/>
        <end position="327"/>
    </location>
</feature>
<keyword evidence="2" id="KW-0680">Restriction system</keyword>
<name>A0A150II67_9EURY</name>
<accession>A0A150II67</accession>
<organism evidence="5 6">
    <name type="scientific">Candidatus Methanofastidiosum methylothiophilum</name>
    <dbReference type="NCBI Taxonomy" id="1705564"/>
    <lineage>
        <taxon>Archaea</taxon>
        <taxon>Methanobacteriati</taxon>
        <taxon>Methanobacteriota</taxon>
        <taxon>Stenosarchaea group</taxon>
        <taxon>Candidatus Methanofastidiosia</taxon>
        <taxon>Candidatus Methanofastidiosales</taxon>
        <taxon>Candidatus Methanofastidiosaceae</taxon>
        <taxon>Candidatus Methanofastidiosum</taxon>
    </lineage>
</organism>
<gene>
    <name evidence="5" type="ORF">APG10_01602</name>
</gene>
<sequence>MAKGQLDNREALAIRHYVLSNCQVLAVVNLHEDTFQPFNGSKASVIFLKKPIGSVPNDYRIFMAISNKIGQTSRGEAIVKRDTEGNEVIVDNHQLLDEDLSDIAEDYHRFLSGENQESSFHFSISSLDLDKNGLSLNPIHYLPAYNAAFRYVLSLGERDDFEVRRLGDIARVFNGPRFKRPYADLGVTEGPTIRKYFTGTALTQLNSENLKYLDSNKANRQTQKHLEALTIYRGYILISDSGTLGRVTYALKQHDGHVATNNLIRVVIEDPHLRGYVYQFLKSGLGQSLMLKNAYGTNQEHLEPDVISEIPIPIPRDENIIEEIGKKVVKSMELLESSMEYGNSSKELLDDMIMS</sequence>
<dbReference type="Gene3D" id="3.40.50.150">
    <property type="entry name" value="Vaccinia Virus protein VP39"/>
    <property type="match status" value="1"/>
</dbReference>
<dbReference type="SUPFAM" id="SSF53335">
    <property type="entry name" value="S-adenosyl-L-methionine-dependent methyltransferases"/>
    <property type="match status" value="1"/>
</dbReference>
<proteinExistence type="inferred from homology"/>
<dbReference type="GO" id="GO:0003677">
    <property type="term" value="F:DNA binding"/>
    <property type="evidence" value="ECO:0007669"/>
    <property type="project" value="UniProtKB-KW"/>
</dbReference>
<dbReference type="InterPro" id="IPR029063">
    <property type="entry name" value="SAM-dependent_MTases_sf"/>
</dbReference>
<evidence type="ECO:0000256" key="3">
    <source>
        <dbReference type="ARBA" id="ARBA00023125"/>
    </source>
</evidence>
<keyword evidence="3" id="KW-0238">DNA-binding</keyword>
<dbReference type="SUPFAM" id="SSF116734">
    <property type="entry name" value="DNA methylase specificity domain"/>
    <property type="match status" value="1"/>
</dbReference>
<dbReference type="InterPro" id="IPR000055">
    <property type="entry name" value="Restrct_endonuc_typeI_TRD"/>
</dbReference>
<dbReference type="Pfam" id="PF01420">
    <property type="entry name" value="Methylase_S"/>
    <property type="match status" value="1"/>
</dbReference>
<evidence type="ECO:0000259" key="4">
    <source>
        <dbReference type="Pfam" id="PF01420"/>
    </source>
</evidence>
<dbReference type="GO" id="GO:0009307">
    <property type="term" value="P:DNA restriction-modification system"/>
    <property type="evidence" value="ECO:0007669"/>
    <property type="project" value="UniProtKB-KW"/>
</dbReference>
<comment type="similarity">
    <text evidence="1">Belongs to the type-I restriction system S methylase family.</text>
</comment>
<dbReference type="PANTHER" id="PTHR30408">
    <property type="entry name" value="TYPE-1 RESTRICTION ENZYME ECOKI SPECIFICITY PROTEIN"/>
    <property type="match status" value="1"/>
</dbReference>
<evidence type="ECO:0000313" key="5">
    <source>
        <dbReference type="EMBL" id="KYC44578.1"/>
    </source>
</evidence>
<dbReference type="InterPro" id="IPR044946">
    <property type="entry name" value="Restrct_endonuc_typeI_TRD_sf"/>
</dbReference>
<dbReference type="Gene3D" id="3.90.220.20">
    <property type="entry name" value="DNA methylase specificity domains"/>
    <property type="match status" value="1"/>
</dbReference>
<reference evidence="5 6" key="1">
    <citation type="journal article" date="2016" name="ISME J.">
        <title>Chasing the elusive Euryarchaeota class WSA2: genomes reveal a uniquely fastidious methyl-reducing methanogen.</title>
        <authorList>
            <person name="Nobu M.K."/>
            <person name="Narihiro T."/>
            <person name="Kuroda K."/>
            <person name="Mei R."/>
            <person name="Liu W.T."/>
        </authorList>
    </citation>
    <scope>NUCLEOTIDE SEQUENCE [LARGE SCALE GENOMIC DNA]</scope>
    <source>
        <strain evidence="5">B03fssc0709_Meth_Bin005</strain>
    </source>
</reference>
<evidence type="ECO:0000313" key="6">
    <source>
        <dbReference type="Proteomes" id="UP000092401"/>
    </source>
</evidence>
<dbReference type="Proteomes" id="UP000092401">
    <property type="component" value="Unassembled WGS sequence"/>
</dbReference>